<evidence type="ECO:0000313" key="2">
    <source>
        <dbReference type="EnsemblPlants" id="QL03p066330:mrna"/>
    </source>
</evidence>
<name>A0A7N2LB34_QUELO</name>
<keyword evidence="3" id="KW-1185">Reference proteome</keyword>
<dbReference type="PANTHER" id="PTHR37736:SF1">
    <property type="entry name" value="GLYCINE-RICH PROTEIN"/>
    <property type="match status" value="1"/>
</dbReference>
<dbReference type="InParanoid" id="A0A7N2LB34"/>
<feature type="region of interest" description="Disordered" evidence="1">
    <location>
        <begin position="89"/>
        <end position="131"/>
    </location>
</feature>
<evidence type="ECO:0000256" key="1">
    <source>
        <dbReference type="SAM" id="MobiDB-lite"/>
    </source>
</evidence>
<feature type="region of interest" description="Disordered" evidence="1">
    <location>
        <begin position="319"/>
        <end position="477"/>
    </location>
</feature>
<dbReference type="EnsemblPlants" id="QL03p066330:mrna">
    <property type="protein sequence ID" value="QL03p066330:mrna"/>
    <property type="gene ID" value="QL03p066330"/>
</dbReference>
<protein>
    <recommendedName>
        <fullName evidence="4">Glycine-rich protein</fullName>
    </recommendedName>
</protein>
<dbReference type="AlphaFoldDB" id="A0A7N2LB34"/>
<dbReference type="OMA" id="KMHERSS"/>
<evidence type="ECO:0008006" key="4">
    <source>
        <dbReference type="Google" id="ProtNLM"/>
    </source>
</evidence>
<feature type="compositionally biased region" description="Gly residues" evidence="1">
    <location>
        <begin position="395"/>
        <end position="423"/>
    </location>
</feature>
<feature type="compositionally biased region" description="Low complexity" evidence="1">
    <location>
        <begin position="424"/>
        <end position="442"/>
    </location>
</feature>
<dbReference type="FunCoup" id="A0A7N2LB34">
    <property type="interactions" value="828"/>
</dbReference>
<organism evidence="2 3">
    <name type="scientific">Quercus lobata</name>
    <name type="common">Valley oak</name>
    <dbReference type="NCBI Taxonomy" id="97700"/>
    <lineage>
        <taxon>Eukaryota</taxon>
        <taxon>Viridiplantae</taxon>
        <taxon>Streptophyta</taxon>
        <taxon>Embryophyta</taxon>
        <taxon>Tracheophyta</taxon>
        <taxon>Spermatophyta</taxon>
        <taxon>Magnoliopsida</taxon>
        <taxon>eudicotyledons</taxon>
        <taxon>Gunneridae</taxon>
        <taxon>Pentapetalae</taxon>
        <taxon>rosids</taxon>
        <taxon>fabids</taxon>
        <taxon>Fagales</taxon>
        <taxon>Fagaceae</taxon>
        <taxon>Quercus</taxon>
    </lineage>
</organism>
<dbReference type="PANTHER" id="PTHR37736">
    <property type="entry name" value="GLYCINE-RICH PROTEIN"/>
    <property type="match status" value="1"/>
</dbReference>
<dbReference type="EMBL" id="LRBV02000003">
    <property type="status" value="NOT_ANNOTATED_CDS"/>
    <property type="molecule type" value="Genomic_DNA"/>
</dbReference>
<dbReference type="Gramene" id="QL03p066330:mrna">
    <property type="protein sequence ID" value="QL03p066330:mrna"/>
    <property type="gene ID" value="QL03p066330"/>
</dbReference>
<feature type="compositionally biased region" description="Basic and acidic residues" evidence="1">
    <location>
        <begin position="360"/>
        <end position="377"/>
    </location>
</feature>
<dbReference type="Proteomes" id="UP000594261">
    <property type="component" value="Chromosome 3"/>
</dbReference>
<sequence>MAATAAASSDVSEGPVLNLINKRLRALRKKLNRITQMEEAIAQGKPINKEQEEVLRSKPAVVALIDELDKLRQPLAQAVAEELSLSTQRLHLSPSDSAADDTETNNDNDNNINNNYKSTASSSDEQNRNDESDLGLVEDLLNLLYFGSLFDVKSQGDFTATMLTRTHERGCCLTYDYVTDDATDLLGERDLDSISLLGGLLMSRPVDSSLSHKNALLRCIEHAKLWLAKSDRPIDSNANLTYLALRERLNKIMASDYFTTSPEMKAPVEVAAGNYASFQVPITGPTQVEGSVAQFQHQLTEDKGEQHQISTGQLQFSGFRDQDAGDFQGQEIGDDESSPVDELQKDEVETESAAEVVSGQHEHIPSQAELEHNEVDSQSKAQQYNPRRPYQNQRGGRGGGGGGRRGYFNGRGGRGSGRGGGPYQNGRNQYYEQPGNYYPRNHYNNRGRGGRGGGQSYNNHGSVVQGGHAPADVGVRS</sequence>
<reference evidence="2 3" key="1">
    <citation type="journal article" date="2016" name="G3 (Bethesda)">
        <title>First Draft Assembly and Annotation of the Genome of a California Endemic Oak Quercus lobata Nee (Fagaceae).</title>
        <authorList>
            <person name="Sork V.L."/>
            <person name="Fitz-Gibbon S.T."/>
            <person name="Puiu D."/>
            <person name="Crepeau M."/>
            <person name="Gugger P.F."/>
            <person name="Sherman R."/>
            <person name="Stevens K."/>
            <person name="Langley C.H."/>
            <person name="Pellegrini M."/>
            <person name="Salzberg S.L."/>
        </authorList>
    </citation>
    <scope>NUCLEOTIDE SEQUENCE [LARGE SCALE GENOMIC DNA]</scope>
    <source>
        <strain evidence="2 3">cv. SW786</strain>
    </source>
</reference>
<accession>A0A7N2LB34</accession>
<reference evidence="2" key="2">
    <citation type="submission" date="2021-01" db="UniProtKB">
        <authorList>
            <consortium name="EnsemblPlants"/>
        </authorList>
    </citation>
    <scope>IDENTIFICATION</scope>
</reference>
<proteinExistence type="predicted"/>
<evidence type="ECO:0000313" key="3">
    <source>
        <dbReference type="Proteomes" id="UP000594261"/>
    </source>
</evidence>